<accession>A0ACA9Q9D5</accession>
<organism evidence="1 2">
    <name type="scientific">Dentiscutata heterogama</name>
    <dbReference type="NCBI Taxonomy" id="1316150"/>
    <lineage>
        <taxon>Eukaryota</taxon>
        <taxon>Fungi</taxon>
        <taxon>Fungi incertae sedis</taxon>
        <taxon>Mucoromycota</taxon>
        <taxon>Glomeromycotina</taxon>
        <taxon>Glomeromycetes</taxon>
        <taxon>Diversisporales</taxon>
        <taxon>Gigasporaceae</taxon>
        <taxon>Dentiscutata</taxon>
    </lineage>
</organism>
<dbReference type="EMBL" id="CAJVPU010038827">
    <property type="protein sequence ID" value="CAG8735768.1"/>
    <property type="molecule type" value="Genomic_DNA"/>
</dbReference>
<feature type="non-terminal residue" evidence="1">
    <location>
        <position position="1"/>
    </location>
</feature>
<sequence>DDLTISGPKTIVEIDESKFQKLENFWIIGAIERTKEKKCFFVISENQSLGMKYKRENHSKVNIKNRKMNIHSNTIEGIWSGLKMQISEHNRNKHVIEDYLLEYCWCNEHCNNLFNAFLEALQQAKN</sequence>
<reference evidence="1" key="1">
    <citation type="submission" date="2021-06" db="EMBL/GenBank/DDBJ databases">
        <authorList>
            <person name="Kallberg Y."/>
            <person name="Tangrot J."/>
            <person name="Rosling A."/>
        </authorList>
    </citation>
    <scope>NUCLEOTIDE SEQUENCE</scope>
    <source>
        <strain evidence="1">IL203A</strain>
    </source>
</reference>
<name>A0ACA9Q9D5_9GLOM</name>
<dbReference type="Proteomes" id="UP000789702">
    <property type="component" value="Unassembled WGS sequence"/>
</dbReference>
<evidence type="ECO:0000313" key="1">
    <source>
        <dbReference type="EMBL" id="CAG8735768.1"/>
    </source>
</evidence>
<comment type="caution">
    <text evidence="1">The sequence shown here is derived from an EMBL/GenBank/DDBJ whole genome shotgun (WGS) entry which is preliminary data.</text>
</comment>
<gene>
    <name evidence="1" type="ORF">DHETER_LOCUS13727</name>
</gene>
<evidence type="ECO:0000313" key="2">
    <source>
        <dbReference type="Proteomes" id="UP000789702"/>
    </source>
</evidence>
<protein>
    <submittedName>
        <fullName evidence="1">10051_t:CDS:1</fullName>
    </submittedName>
</protein>
<proteinExistence type="predicted"/>
<keyword evidence="2" id="KW-1185">Reference proteome</keyword>